<dbReference type="InterPro" id="IPR051054">
    <property type="entry name" value="SorC_transcr_regulators"/>
</dbReference>
<evidence type="ECO:0000256" key="4">
    <source>
        <dbReference type="ARBA" id="ARBA00023163"/>
    </source>
</evidence>
<accession>A0ABY1P0U9</accession>
<dbReference type="EMBL" id="FXTY01000004">
    <property type="protein sequence ID" value="SMP23430.1"/>
    <property type="molecule type" value="Genomic_DNA"/>
</dbReference>
<proteinExistence type="inferred from homology"/>
<sequence length="323" mass="34959">MSSLTPNPEQMRLIVRVLSMHYEDERAQSDIAKALELSTAKVNRLIKQGRELGMVQITIKSPLMRFFDLEREIADRWSLKRCLVVPSVTGSETSTLTEVGKGAANLLLDAIRDGDKIAVSGGKTLSVMIENLSVSAHYDVEVVPMTGGVQGQHYTDVNHITTQLADKLSGRARLIHAPLHADSEGERDLVMSVKSVREVMSEARSANVAVVGIGAVVGADSTYYMAHPVSEVERARLYKTGVRSEFLGHLIQEDGSVSGNTYNSRLVALLPQELARIPVTIAIASGAEKVEPIAAALNGGYFNSLVTDEHTATALLKEEVLNA</sequence>
<keyword evidence="7" id="KW-1185">Reference proteome</keyword>
<evidence type="ECO:0000259" key="5">
    <source>
        <dbReference type="Pfam" id="PF04198"/>
    </source>
</evidence>
<evidence type="ECO:0000256" key="1">
    <source>
        <dbReference type="ARBA" id="ARBA00010466"/>
    </source>
</evidence>
<feature type="domain" description="Sugar-binding" evidence="5">
    <location>
        <begin position="64"/>
        <end position="317"/>
    </location>
</feature>
<gene>
    <name evidence="6" type="ORF">SAMN06265373_104364</name>
</gene>
<evidence type="ECO:0000256" key="2">
    <source>
        <dbReference type="ARBA" id="ARBA00023015"/>
    </source>
</evidence>
<evidence type="ECO:0000256" key="3">
    <source>
        <dbReference type="ARBA" id="ARBA00023125"/>
    </source>
</evidence>
<dbReference type="InterPro" id="IPR037171">
    <property type="entry name" value="NagB/RpiA_transferase-like"/>
</dbReference>
<dbReference type="PANTHER" id="PTHR34294">
    <property type="entry name" value="TRANSCRIPTIONAL REGULATOR-RELATED"/>
    <property type="match status" value="1"/>
</dbReference>
<dbReference type="GO" id="GO:0003677">
    <property type="term" value="F:DNA binding"/>
    <property type="evidence" value="ECO:0007669"/>
    <property type="project" value="UniProtKB-KW"/>
</dbReference>
<dbReference type="Gene3D" id="1.10.10.60">
    <property type="entry name" value="Homeodomain-like"/>
    <property type="match status" value="1"/>
</dbReference>
<reference evidence="6 7" key="1">
    <citation type="submission" date="2017-05" db="EMBL/GenBank/DDBJ databases">
        <authorList>
            <person name="Varghese N."/>
            <person name="Submissions S."/>
        </authorList>
    </citation>
    <scope>NUCLEOTIDE SEQUENCE [LARGE SCALE GENOMIC DNA]</scope>
    <source>
        <strain evidence="6 7">DSM 29734</strain>
    </source>
</reference>
<keyword evidence="2" id="KW-0805">Transcription regulation</keyword>
<dbReference type="PANTHER" id="PTHR34294:SF1">
    <property type="entry name" value="TRANSCRIPTIONAL REGULATOR LSRR"/>
    <property type="match status" value="1"/>
</dbReference>
<dbReference type="Proteomes" id="UP001157961">
    <property type="component" value="Unassembled WGS sequence"/>
</dbReference>
<dbReference type="SUPFAM" id="SSF100950">
    <property type="entry name" value="NagB/RpiA/CoA transferase-like"/>
    <property type="match status" value="1"/>
</dbReference>
<dbReference type="RefSeq" id="WP_283426304.1">
    <property type="nucleotide sequence ID" value="NZ_FXTY01000004.1"/>
</dbReference>
<dbReference type="InterPro" id="IPR007324">
    <property type="entry name" value="Sugar-bd_dom_put"/>
</dbReference>
<keyword evidence="4" id="KW-0804">Transcription</keyword>
<protein>
    <submittedName>
        <fullName evidence="6">DNA-binding transcriptional regulator LsrR, DeoR family</fullName>
    </submittedName>
</protein>
<comment type="similarity">
    <text evidence="1">Belongs to the SorC transcriptional regulatory family.</text>
</comment>
<dbReference type="Gene3D" id="3.40.50.1360">
    <property type="match status" value="1"/>
</dbReference>
<name>A0ABY1P0U9_9RHOB</name>
<evidence type="ECO:0000313" key="7">
    <source>
        <dbReference type="Proteomes" id="UP001157961"/>
    </source>
</evidence>
<comment type="caution">
    <text evidence="6">The sequence shown here is derived from an EMBL/GenBank/DDBJ whole genome shotgun (WGS) entry which is preliminary data.</text>
</comment>
<keyword evidence="3 6" id="KW-0238">DNA-binding</keyword>
<organism evidence="6 7">
    <name type="scientific">Shimia sagamensis</name>
    <dbReference type="NCBI Taxonomy" id="1566352"/>
    <lineage>
        <taxon>Bacteria</taxon>
        <taxon>Pseudomonadati</taxon>
        <taxon>Pseudomonadota</taxon>
        <taxon>Alphaproteobacteria</taxon>
        <taxon>Rhodobacterales</taxon>
        <taxon>Roseobacteraceae</taxon>
    </lineage>
</organism>
<evidence type="ECO:0000313" key="6">
    <source>
        <dbReference type="EMBL" id="SMP23430.1"/>
    </source>
</evidence>
<dbReference type="Pfam" id="PF04198">
    <property type="entry name" value="Sugar-bind"/>
    <property type="match status" value="1"/>
</dbReference>